<feature type="transmembrane region" description="Helical" evidence="6">
    <location>
        <begin position="286"/>
        <end position="307"/>
    </location>
</feature>
<keyword evidence="6" id="KW-0813">Transport</keyword>
<dbReference type="Pfam" id="PF02687">
    <property type="entry name" value="FtsX"/>
    <property type="match status" value="1"/>
</dbReference>
<dbReference type="PANTHER" id="PTHR46795">
    <property type="entry name" value="ABC TRANSPORTER PERMEASE-RELATED-RELATED"/>
    <property type="match status" value="1"/>
</dbReference>
<comment type="caution">
    <text evidence="8">The sequence shown here is derived from an EMBL/GenBank/DDBJ whole genome shotgun (WGS) entry which is preliminary data.</text>
</comment>
<dbReference type="Proteomes" id="UP000033531">
    <property type="component" value="Unassembled WGS sequence"/>
</dbReference>
<dbReference type="HOGENOM" id="CLU_022800_4_1_9"/>
<dbReference type="RefSeq" id="WP_046324187.1">
    <property type="nucleotide sequence ID" value="NZ_JBHTMT010000011.1"/>
</dbReference>
<dbReference type="AlphaFoldDB" id="A0A0F4LIW6"/>
<feature type="transmembrane region" description="Helical" evidence="6">
    <location>
        <begin position="485"/>
        <end position="507"/>
    </location>
</feature>
<feature type="transmembrane region" description="Helical" evidence="6">
    <location>
        <begin position="538"/>
        <end position="559"/>
    </location>
</feature>
<dbReference type="GO" id="GO:0005886">
    <property type="term" value="C:plasma membrane"/>
    <property type="evidence" value="ECO:0007669"/>
    <property type="project" value="UniProtKB-SubCell"/>
</dbReference>
<dbReference type="InterPro" id="IPR027022">
    <property type="entry name" value="ABC_permease_BceB-typ"/>
</dbReference>
<accession>A0A0F4LIW6</accession>
<dbReference type="EMBL" id="JXLI01000005">
    <property type="protein sequence ID" value="KJY58199.1"/>
    <property type="molecule type" value="Genomic_DNA"/>
</dbReference>
<evidence type="ECO:0000256" key="3">
    <source>
        <dbReference type="ARBA" id="ARBA00022692"/>
    </source>
</evidence>
<reference evidence="8 9" key="1">
    <citation type="submission" date="2015-01" db="EMBL/GenBank/DDBJ databases">
        <title>Comparative genomics of the lactic acid bacteria isolated from the honey bee gut.</title>
        <authorList>
            <person name="Ellegaard K.M."/>
            <person name="Tamarit D."/>
            <person name="Javelind E."/>
            <person name="Olofsson T."/>
            <person name="Andersson S.G."/>
            <person name="Vasquez A."/>
        </authorList>
    </citation>
    <scope>NUCLEOTIDE SEQUENCE [LARGE SCALE GENOMIC DNA]</scope>
    <source>
        <strain evidence="8 9">Hma8</strain>
    </source>
</reference>
<evidence type="ECO:0000259" key="7">
    <source>
        <dbReference type="Pfam" id="PF02687"/>
    </source>
</evidence>
<sequence length="601" mass="67935">MIWKLSLTGIKSRFKDYAVLFSGLVVASMIFYMFLTITINPTFIKNDIAAPSNYVRFTFGFGIVLLVIITAVYLVYANSFLLSMRKHDYGMYMMLGAKSTKIGTLIFLETLITGILATIVGILLGFGLTAIVSQLLISRLGLTVKHFAVILPNAIIWTIIFFIFIFLFGALKNVRKLTKTPIIELLRDDQKPVAYKRQPVLHWIQGILGLVLLAAGYFILGLPGNAILFIIPAALVTIVAGSYFTFNAFFSALIGFLLNRRSYSYQGIRVFTLGQLKFRLHDYTRILTVVSLLFALALGAITVGLNFGTLSEQLKGNFYYDTTIISDSPKVAQAKSKLTITRQQTYHYKEQGKYLYFNRSEFNNNPVKNVKFYMKNGQPAYKTINLPTKKLDVPATYANNAFGAMIPNGIAKIIRLVSPEKWAQKKGQNKFVSFVNVKNFDQDYPTILKLQKQQLKENAAYEYIYTSSKAGSYQLIKNFSSGFEFMGFFLGIAFLTMLASTLMFKVLSGAASDKVRYQMLFEIGTSVKVLRQSIRNEIGVLFLLPGVLGVIDVLFGLRLFKLLLPHPYQNLWIPFSIFIVLYLIYYLLTVKLYEKIVLAHE</sequence>
<dbReference type="GO" id="GO:0055085">
    <property type="term" value="P:transmembrane transport"/>
    <property type="evidence" value="ECO:0007669"/>
    <property type="project" value="UniProtKB-UniRule"/>
</dbReference>
<feature type="transmembrane region" description="Helical" evidence="6">
    <location>
        <begin position="20"/>
        <end position="39"/>
    </location>
</feature>
<feature type="transmembrane region" description="Helical" evidence="6">
    <location>
        <begin position="226"/>
        <end position="259"/>
    </location>
</feature>
<keyword evidence="2 6" id="KW-1003">Cell membrane</keyword>
<feature type="transmembrane region" description="Helical" evidence="6">
    <location>
        <begin position="149"/>
        <end position="171"/>
    </location>
</feature>
<evidence type="ECO:0000256" key="6">
    <source>
        <dbReference type="PIRNR" id="PIRNR018968"/>
    </source>
</evidence>
<evidence type="ECO:0000313" key="9">
    <source>
        <dbReference type="Proteomes" id="UP000033531"/>
    </source>
</evidence>
<organism evidence="8 9">
    <name type="scientific">Lactobacillus melliventris</name>
    <dbReference type="NCBI Taxonomy" id="1218507"/>
    <lineage>
        <taxon>Bacteria</taxon>
        <taxon>Bacillati</taxon>
        <taxon>Bacillota</taxon>
        <taxon>Bacilli</taxon>
        <taxon>Lactobacillales</taxon>
        <taxon>Lactobacillaceae</taxon>
        <taxon>Lactobacillus</taxon>
    </lineage>
</organism>
<dbReference type="PATRIC" id="fig|1218507.3.peg.397"/>
<dbReference type="PIRSF" id="PIRSF018968">
    <property type="entry name" value="ABC_permease_BceB"/>
    <property type="match status" value="1"/>
</dbReference>
<gene>
    <name evidence="8" type="ORF">JF74_02350</name>
</gene>
<feature type="domain" description="ABC3 transporter permease C-terminal" evidence="7">
    <location>
        <begin position="61"/>
        <end position="181"/>
    </location>
</feature>
<comment type="subcellular location">
    <subcellularLocation>
        <location evidence="1 6">Cell membrane</location>
        <topology evidence="1 6">Multi-pass membrane protein</topology>
    </subcellularLocation>
</comment>
<keyword evidence="4 6" id="KW-1133">Transmembrane helix</keyword>
<proteinExistence type="inferred from homology"/>
<dbReference type="InterPro" id="IPR052536">
    <property type="entry name" value="ABC-4_Integral_Memb_Prot"/>
</dbReference>
<dbReference type="OrthoDB" id="1705903at2"/>
<feature type="transmembrane region" description="Helical" evidence="6">
    <location>
        <begin position="571"/>
        <end position="588"/>
    </location>
</feature>
<evidence type="ECO:0000256" key="1">
    <source>
        <dbReference type="ARBA" id="ARBA00004651"/>
    </source>
</evidence>
<dbReference type="InterPro" id="IPR003838">
    <property type="entry name" value="ABC3_permease_C"/>
</dbReference>
<protein>
    <submittedName>
        <fullName evidence="8">ABC transporter permease protein</fullName>
    </submittedName>
</protein>
<name>A0A0F4LIW6_9LACO</name>
<feature type="transmembrane region" description="Helical" evidence="6">
    <location>
        <begin position="105"/>
        <end position="137"/>
    </location>
</feature>
<evidence type="ECO:0000313" key="8">
    <source>
        <dbReference type="EMBL" id="KJY58199.1"/>
    </source>
</evidence>
<feature type="transmembrane region" description="Helical" evidence="6">
    <location>
        <begin position="200"/>
        <end position="220"/>
    </location>
</feature>
<evidence type="ECO:0000256" key="5">
    <source>
        <dbReference type="ARBA" id="ARBA00023136"/>
    </source>
</evidence>
<keyword evidence="3 6" id="KW-0812">Transmembrane</keyword>
<dbReference type="STRING" id="1218507.JF74_02350"/>
<dbReference type="PANTHER" id="PTHR46795:SF3">
    <property type="entry name" value="ABC TRANSPORTER PERMEASE"/>
    <property type="match status" value="1"/>
</dbReference>
<comment type="similarity">
    <text evidence="6">Belongs to the ABC-4 integral membrane protein family.</text>
</comment>
<feature type="transmembrane region" description="Helical" evidence="6">
    <location>
        <begin position="59"/>
        <end position="84"/>
    </location>
</feature>
<keyword evidence="5 6" id="KW-0472">Membrane</keyword>
<evidence type="ECO:0000256" key="4">
    <source>
        <dbReference type="ARBA" id="ARBA00022989"/>
    </source>
</evidence>
<evidence type="ECO:0000256" key="2">
    <source>
        <dbReference type="ARBA" id="ARBA00022475"/>
    </source>
</evidence>